<dbReference type="GO" id="GO:0070006">
    <property type="term" value="F:metalloaminopeptidase activity"/>
    <property type="evidence" value="ECO:0007669"/>
    <property type="project" value="InterPro"/>
</dbReference>
<dbReference type="InterPro" id="IPR036005">
    <property type="entry name" value="Creatinase/aminopeptidase-like"/>
</dbReference>
<reference evidence="7 8" key="1">
    <citation type="submission" date="2016-10" db="EMBL/GenBank/DDBJ databases">
        <authorList>
            <person name="de Groot N.N."/>
        </authorList>
    </citation>
    <scope>NUCLEOTIDE SEQUENCE [LARGE SCALE GENOMIC DNA]</scope>
    <source>
        <strain evidence="7 8">DSM 3217</strain>
    </source>
</reference>
<dbReference type="SUPFAM" id="SSF53092">
    <property type="entry name" value="Creatinase/prolidase N-terminal domain"/>
    <property type="match status" value="2"/>
</dbReference>
<feature type="domain" description="Peptidase M24 C-terminal" evidence="6">
    <location>
        <begin position="535"/>
        <end position="595"/>
    </location>
</feature>
<dbReference type="FunFam" id="3.40.350.10:FF:000003">
    <property type="entry name" value="Xaa-pro aminopeptidase P"/>
    <property type="match status" value="1"/>
</dbReference>
<dbReference type="Pfam" id="PF00557">
    <property type="entry name" value="Peptidase_M24"/>
    <property type="match status" value="1"/>
</dbReference>
<evidence type="ECO:0000259" key="5">
    <source>
        <dbReference type="Pfam" id="PF01321"/>
    </source>
</evidence>
<evidence type="ECO:0000259" key="4">
    <source>
        <dbReference type="Pfam" id="PF00557"/>
    </source>
</evidence>
<dbReference type="PANTHER" id="PTHR43763">
    <property type="entry name" value="XAA-PRO AMINOPEPTIDASE 1"/>
    <property type="match status" value="1"/>
</dbReference>
<dbReference type="FunFam" id="3.90.230.10:FF:000009">
    <property type="entry name" value="xaa-Pro aminopeptidase 2"/>
    <property type="match status" value="1"/>
</dbReference>
<keyword evidence="7" id="KW-0031">Aminopeptidase</keyword>
<dbReference type="Gene3D" id="3.40.350.10">
    <property type="entry name" value="Creatinase/prolidase N-terminal domain"/>
    <property type="match status" value="2"/>
</dbReference>
<evidence type="ECO:0000256" key="1">
    <source>
        <dbReference type="ARBA" id="ARBA00008766"/>
    </source>
</evidence>
<keyword evidence="8" id="KW-1185">Reference proteome</keyword>
<dbReference type="OrthoDB" id="9806388at2"/>
<dbReference type="SUPFAM" id="SSF55920">
    <property type="entry name" value="Creatinase/aminopeptidase"/>
    <property type="match status" value="1"/>
</dbReference>
<dbReference type="Pfam" id="PF16188">
    <property type="entry name" value="Peptidase_M24_C"/>
    <property type="match status" value="1"/>
</dbReference>
<name>A0A1G6BHZ3_EUBOX</name>
<dbReference type="GO" id="GO:0046872">
    <property type="term" value="F:metal ion binding"/>
    <property type="evidence" value="ECO:0007669"/>
    <property type="project" value="UniProtKB-KW"/>
</dbReference>
<keyword evidence="3" id="KW-0378">Hydrolase</keyword>
<dbReference type="InterPro" id="IPR032416">
    <property type="entry name" value="Peptidase_M24_C"/>
</dbReference>
<dbReference type="InterPro" id="IPR033740">
    <property type="entry name" value="Pept_M24B"/>
</dbReference>
<sequence length="595" mass="68200">MNTITKRLEQLRTLMRGRNISYYLIPTSDFHQSEYVGEHFKERSYMSGFTGSAGTLLVGIEKAYLWTDGRYFVQAKRQLEESDIELMRIGVEGVPTISEFLTEHLKEGDILGFDGRVVSAKLGETYLKLTGQKHGSIYTAEDLVDLIWNDRPQLPSGKVWILEESYAGETALDKIERLRKKMKEEHANVHLLTSLYDIAWLLNLRGADIEHVPVVMSFLIVYLDQCVLYINPENIDDKVAIYLEQIGVNRKPYESVYDDLAQFMDRRVLAQKSIINYRMGELLQGNEIINRPNPTEMMKCIKNETELRNTVLAHVKDGVAMTRFMYYLKTGYGKEHMTELSTTQVLEELRKKQEGFLDLSFDTIAAYGEHGAMMHYAATKESDVKLGDGFFLVDSGGHYLEGTTDITRTFCFGELTKKQKEHYTITLKSNLALANAKFLKGTRGSNLDILAREPFWEIGMDYKCGTGHGVGHILNVHEGPNSFRWRVIDEAALDAVLEEGMITTDEPGVYLEGEYGIRLENELICREGIKNENGQFMEFEVITYCPFDLDGVDKTLMSKKEIAWLNQYHDLVYRIISPHLSPEEKQWLKKATREI</sequence>
<dbReference type="RefSeq" id="WP_090173779.1">
    <property type="nucleotide sequence ID" value="NZ_FMXR01000010.1"/>
</dbReference>
<dbReference type="AlphaFoldDB" id="A0A1G6BHZ3"/>
<dbReference type="Pfam" id="PF16189">
    <property type="entry name" value="Creatinase_N_2"/>
    <property type="match status" value="1"/>
</dbReference>
<feature type="domain" description="Peptidase M24" evidence="4">
    <location>
        <begin position="313"/>
        <end position="526"/>
    </location>
</feature>
<dbReference type="PANTHER" id="PTHR43763:SF6">
    <property type="entry name" value="XAA-PRO AMINOPEPTIDASE 1"/>
    <property type="match status" value="1"/>
</dbReference>
<evidence type="ECO:0000259" key="6">
    <source>
        <dbReference type="Pfam" id="PF16188"/>
    </source>
</evidence>
<accession>A0A1G6BHZ3</accession>
<proteinExistence type="inferred from homology"/>
<dbReference type="CDD" id="cd01085">
    <property type="entry name" value="APP"/>
    <property type="match status" value="1"/>
</dbReference>
<comment type="similarity">
    <text evidence="1">Belongs to the peptidase M24B family.</text>
</comment>
<dbReference type="STRING" id="1732.SAMN02910417_01539"/>
<dbReference type="InterPro" id="IPR000587">
    <property type="entry name" value="Creatinase_N"/>
</dbReference>
<evidence type="ECO:0000256" key="2">
    <source>
        <dbReference type="ARBA" id="ARBA00022723"/>
    </source>
</evidence>
<keyword evidence="2" id="KW-0479">Metal-binding</keyword>
<dbReference type="Gene3D" id="3.90.230.10">
    <property type="entry name" value="Creatinase/methionine aminopeptidase superfamily"/>
    <property type="match status" value="1"/>
</dbReference>
<feature type="domain" description="Creatinase N-terminal" evidence="5">
    <location>
        <begin position="7"/>
        <end position="127"/>
    </location>
</feature>
<keyword evidence="7" id="KW-0645">Protease</keyword>
<dbReference type="Proteomes" id="UP000199228">
    <property type="component" value="Unassembled WGS sequence"/>
</dbReference>
<dbReference type="InterPro" id="IPR050422">
    <property type="entry name" value="X-Pro_aminopeptidase_P"/>
</dbReference>
<dbReference type="Pfam" id="PF01321">
    <property type="entry name" value="Creatinase_N"/>
    <property type="match status" value="1"/>
</dbReference>
<organism evidence="7 8">
    <name type="scientific">Eubacterium oxidoreducens</name>
    <dbReference type="NCBI Taxonomy" id="1732"/>
    <lineage>
        <taxon>Bacteria</taxon>
        <taxon>Bacillati</taxon>
        <taxon>Bacillota</taxon>
        <taxon>Clostridia</taxon>
        <taxon>Eubacteriales</taxon>
        <taxon>Eubacteriaceae</taxon>
        <taxon>Eubacterium</taxon>
    </lineage>
</organism>
<gene>
    <name evidence="7" type="ORF">SAMN02910417_01539</name>
</gene>
<dbReference type="InterPro" id="IPR000994">
    <property type="entry name" value="Pept_M24"/>
</dbReference>
<dbReference type="GO" id="GO:0005737">
    <property type="term" value="C:cytoplasm"/>
    <property type="evidence" value="ECO:0007669"/>
    <property type="project" value="UniProtKB-ARBA"/>
</dbReference>
<protein>
    <submittedName>
        <fullName evidence="7">Xaa-Pro aminopeptidase</fullName>
    </submittedName>
</protein>
<evidence type="ECO:0000313" key="8">
    <source>
        <dbReference type="Proteomes" id="UP000199228"/>
    </source>
</evidence>
<evidence type="ECO:0000256" key="3">
    <source>
        <dbReference type="ARBA" id="ARBA00022801"/>
    </source>
</evidence>
<dbReference type="EMBL" id="FMXR01000010">
    <property type="protein sequence ID" value="SDB20226.1"/>
    <property type="molecule type" value="Genomic_DNA"/>
</dbReference>
<evidence type="ECO:0000313" key="7">
    <source>
        <dbReference type="EMBL" id="SDB20226.1"/>
    </source>
</evidence>
<dbReference type="InterPro" id="IPR029149">
    <property type="entry name" value="Creatin/AminoP/Spt16_N"/>
</dbReference>